<dbReference type="InterPro" id="IPR023981">
    <property type="entry name" value="MftF"/>
</dbReference>
<keyword evidence="3" id="KW-1185">Reference proteome</keyword>
<dbReference type="SUPFAM" id="SSF53448">
    <property type="entry name" value="Nucleotide-diphospho-sugar transferases"/>
    <property type="match status" value="1"/>
</dbReference>
<dbReference type="PANTHER" id="PTHR43685">
    <property type="entry name" value="GLYCOSYLTRANSFERASE"/>
    <property type="match status" value="1"/>
</dbReference>
<gene>
    <name evidence="2" type="primary">mftF</name>
    <name evidence="2" type="ORF">EFK50_18330</name>
</gene>
<dbReference type="PANTHER" id="PTHR43685:SF3">
    <property type="entry name" value="SLR2126 PROTEIN"/>
    <property type="match status" value="1"/>
</dbReference>
<dbReference type="Proteomes" id="UP000267128">
    <property type="component" value="Unassembled WGS sequence"/>
</dbReference>
<evidence type="ECO:0000313" key="2">
    <source>
        <dbReference type="EMBL" id="RNL61316.1"/>
    </source>
</evidence>
<dbReference type="AlphaFoldDB" id="A0A3N0CE32"/>
<keyword evidence="2" id="KW-0808">Transferase</keyword>
<evidence type="ECO:0000313" key="3">
    <source>
        <dbReference type="Proteomes" id="UP000267128"/>
    </source>
</evidence>
<dbReference type="Pfam" id="PF00535">
    <property type="entry name" value="Glycos_transf_2"/>
    <property type="match status" value="1"/>
</dbReference>
<proteinExistence type="predicted"/>
<dbReference type="RefSeq" id="WP_123229027.1">
    <property type="nucleotide sequence ID" value="NZ_RJSE01000008.1"/>
</dbReference>
<dbReference type="InterPro" id="IPR001173">
    <property type="entry name" value="Glyco_trans_2-like"/>
</dbReference>
<name>A0A3N0CE32_9ACTN</name>
<comment type="caution">
    <text evidence="2">The sequence shown here is derived from an EMBL/GenBank/DDBJ whole genome shotgun (WGS) entry which is preliminary data.</text>
</comment>
<dbReference type="GO" id="GO:0016740">
    <property type="term" value="F:transferase activity"/>
    <property type="evidence" value="ECO:0007669"/>
    <property type="project" value="UniProtKB-KW"/>
</dbReference>
<dbReference type="OrthoDB" id="5243838at2"/>
<protein>
    <submittedName>
        <fullName evidence="2">Mycofactocin system glycosyltransferase</fullName>
    </submittedName>
</protein>
<dbReference type="NCBIfam" id="TIGR03965">
    <property type="entry name" value="mycofact_glyco"/>
    <property type="match status" value="1"/>
</dbReference>
<accession>A0A3N0CE32</accession>
<sequence>MTLPPGTVVRLAPDVRVRAGGAVLVGGSPTRVTRLSARARSLVHDGEVMVGCDESAALARTLLDAGTVLPVRDSLPSPTVDQVTVVVPVKDREAGLDRLLVGLGGAFEVVVVDDCSGDADGIAGVVVRHGARVIRLDRNVGPAAARNAGLRAATTPYVVFADSDVVIDATTVLELVRHFADPRVAAVAPRIRALPGERSWLGRYEAARSSLDLGARSALVRPLSRVGWLPSAVLAVRRDALDAGFDTRLRVAEDVDLVWRLDAAGWLVRYDAALTAHHEHLVTPASWIARKAYYGTGATPLAARHGGLVAPAVLSPSAAVVAVAALAQRRWSVPVLVTAWLTGFVRLNRRLRSPALAAELTAEGARATGAQTSGLLLRHWWPAALLGAVVSRRVRRAVVVAGVLDAAIEYRRTEVDLDPVRFAAARRLDDVAYGSGVWISAVRGRSLRALVPVLPRRR</sequence>
<dbReference type="InterPro" id="IPR050834">
    <property type="entry name" value="Glycosyltransf_2"/>
</dbReference>
<dbReference type="InterPro" id="IPR029044">
    <property type="entry name" value="Nucleotide-diphossugar_trans"/>
</dbReference>
<organism evidence="2 3">
    <name type="scientific">Nocardioides marmoriginsengisoli</name>
    <dbReference type="NCBI Taxonomy" id="661483"/>
    <lineage>
        <taxon>Bacteria</taxon>
        <taxon>Bacillati</taxon>
        <taxon>Actinomycetota</taxon>
        <taxon>Actinomycetes</taxon>
        <taxon>Propionibacteriales</taxon>
        <taxon>Nocardioidaceae</taxon>
        <taxon>Nocardioides</taxon>
    </lineage>
</organism>
<reference evidence="2 3" key="1">
    <citation type="submission" date="2018-11" db="EMBL/GenBank/DDBJ databases">
        <authorList>
            <person name="Li F."/>
        </authorList>
    </citation>
    <scope>NUCLEOTIDE SEQUENCE [LARGE SCALE GENOMIC DNA]</scope>
    <source>
        <strain evidence="2 3">Gsoil 097</strain>
    </source>
</reference>
<feature type="domain" description="Glycosyltransferase 2-like" evidence="1">
    <location>
        <begin position="84"/>
        <end position="205"/>
    </location>
</feature>
<dbReference type="Gene3D" id="3.90.550.10">
    <property type="entry name" value="Spore Coat Polysaccharide Biosynthesis Protein SpsA, Chain A"/>
    <property type="match status" value="1"/>
</dbReference>
<evidence type="ECO:0000259" key="1">
    <source>
        <dbReference type="Pfam" id="PF00535"/>
    </source>
</evidence>
<dbReference type="EMBL" id="RJSE01000008">
    <property type="protein sequence ID" value="RNL61316.1"/>
    <property type="molecule type" value="Genomic_DNA"/>
</dbReference>